<feature type="compositionally biased region" description="Polar residues" evidence="1">
    <location>
        <begin position="128"/>
        <end position="140"/>
    </location>
</feature>
<evidence type="ECO:0000313" key="3">
    <source>
        <dbReference type="Proteomes" id="UP001165060"/>
    </source>
</evidence>
<keyword evidence="3" id="KW-1185">Reference proteome</keyword>
<name>A0ABQ6NAC7_9STRA</name>
<gene>
    <name evidence="2" type="ORF">TeGR_g2023</name>
</gene>
<reference evidence="2 3" key="1">
    <citation type="journal article" date="2023" name="Commun. Biol.">
        <title>Genome analysis of Parmales, the sister group of diatoms, reveals the evolutionary specialization of diatoms from phago-mixotrophs to photoautotrophs.</title>
        <authorList>
            <person name="Ban H."/>
            <person name="Sato S."/>
            <person name="Yoshikawa S."/>
            <person name="Yamada K."/>
            <person name="Nakamura Y."/>
            <person name="Ichinomiya M."/>
            <person name="Sato N."/>
            <person name="Blanc-Mathieu R."/>
            <person name="Endo H."/>
            <person name="Kuwata A."/>
            <person name="Ogata H."/>
        </authorList>
    </citation>
    <scope>NUCLEOTIDE SEQUENCE [LARGE SCALE GENOMIC DNA]</scope>
</reference>
<proteinExistence type="predicted"/>
<dbReference type="Proteomes" id="UP001165060">
    <property type="component" value="Unassembled WGS sequence"/>
</dbReference>
<protein>
    <recommendedName>
        <fullName evidence="4">Protein kinase domain-containing protein</fullName>
    </recommendedName>
</protein>
<accession>A0ABQ6NAC7</accession>
<comment type="caution">
    <text evidence="2">The sequence shown here is derived from an EMBL/GenBank/DDBJ whole genome shotgun (WGS) entry which is preliminary data.</text>
</comment>
<feature type="region of interest" description="Disordered" evidence="1">
    <location>
        <begin position="116"/>
        <end position="143"/>
    </location>
</feature>
<sequence length="170" mass="18339">MASLCNWTDEEKQRVVFGGVEDELAQSLLLSLLAAHPTDRPKGMSEVLEHPFFTGGGGGGGSSGDAVIDERKLRAEIRASLEKEMSDRVAKLEKSLASASEADKAALEHQMKELEKEKQELASAKSEMQQQKTGADSSSSKIEEMLKAQMGAMLKMQVGPSPLPLPPPIF</sequence>
<evidence type="ECO:0000256" key="1">
    <source>
        <dbReference type="SAM" id="MobiDB-lite"/>
    </source>
</evidence>
<evidence type="ECO:0008006" key="4">
    <source>
        <dbReference type="Google" id="ProtNLM"/>
    </source>
</evidence>
<organism evidence="2 3">
    <name type="scientific">Tetraparma gracilis</name>
    <dbReference type="NCBI Taxonomy" id="2962635"/>
    <lineage>
        <taxon>Eukaryota</taxon>
        <taxon>Sar</taxon>
        <taxon>Stramenopiles</taxon>
        <taxon>Ochrophyta</taxon>
        <taxon>Bolidophyceae</taxon>
        <taxon>Parmales</taxon>
        <taxon>Triparmaceae</taxon>
        <taxon>Tetraparma</taxon>
    </lineage>
</organism>
<evidence type="ECO:0000313" key="2">
    <source>
        <dbReference type="EMBL" id="GMI50813.1"/>
    </source>
</evidence>
<dbReference type="EMBL" id="BRYB01006947">
    <property type="protein sequence ID" value="GMI50813.1"/>
    <property type="molecule type" value="Genomic_DNA"/>
</dbReference>